<accession>A0A438ID64</accession>
<feature type="region of interest" description="Disordered" evidence="1">
    <location>
        <begin position="1"/>
        <end position="43"/>
    </location>
</feature>
<proteinExistence type="predicted"/>
<comment type="caution">
    <text evidence="2">The sequence shown here is derived from an EMBL/GenBank/DDBJ whole genome shotgun (WGS) entry which is preliminary data.</text>
</comment>
<dbReference type="Proteomes" id="UP000288805">
    <property type="component" value="Unassembled WGS sequence"/>
</dbReference>
<organism evidence="2 3">
    <name type="scientific">Vitis vinifera</name>
    <name type="common">Grape</name>
    <dbReference type="NCBI Taxonomy" id="29760"/>
    <lineage>
        <taxon>Eukaryota</taxon>
        <taxon>Viridiplantae</taxon>
        <taxon>Streptophyta</taxon>
        <taxon>Embryophyta</taxon>
        <taxon>Tracheophyta</taxon>
        <taxon>Spermatophyta</taxon>
        <taxon>Magnoliopsida</taxon>
        <taxon>eudicotyledons</taxon>
        <taxon>Gunneridae</taxon>
        <taxon>Pentapetalae</taxon>
        <taxon>rosids</taxon>
        <taxon>Vitales</taxon>
        <taxon>Vitaceae</taxon>
        <taxon>Viteae</taxon>
        <taxon>Vitis</taxon>
    </lineage>
</organism>
<evidence type="ECO:0000313" key="3">
    <source>
        <dbReference type="Proteomes" id="UP000288805"/>
    </source>
</evidence>
<dbReference type="EMBL" id="QGNW01000120">
    <property type="protein sequence ID" value="RVW94646.1"/>
    <property type="molecule type" value="Genomic_DNA"/>
</dbReference>
<protein>
    <submittedName>
        <fullName evidence="2">Uncharacterized protein</fullName>
    </submittedName>
</protein>
<reference evidence="2 3" key="1">
    <citation type="journal article" date="2018" name="PLoS Genet.">
        <title>Population sequencing reveals clonal diversity and ancestral inbreeding in the grapevine cultivar Chardonnay.</title>
        <authorList>
            <person name="Roach M.J."/>
            <person name="Johnson D.L."/>
            <person name="Bohlmann J."/>
            <person name="van Vuuren H.J."/>
            <person name="Jones S.J."/>
            <person name="Pretorius I.S."/>
            <person name="Schmidt S.A."/>
            <person name="Borneman A.R."/>
        </authorList>
    </citation>
    <scope>NUCLEOTIDE SEQUENCE [LARGE SCALE GENOMIC DNA]</scope>
    <source>
        <strain evidence="3">cv. Chardonnay</strain>
        <tissue evidence="2">Leaf</tissue>
    </source>
</reference>
<name>A0A438ID64_VITVI</name>
<evidence type="ECO:0000313" key="2">
    <source>
        <dbReference type="EMBL" id="RVW94646.1"/>
    </source>
</evidence>
<gene>
    <name evidence="2" type="ORF">CK203_030862</name>
</gene>
<sequence length="96" mass="9925">MEKSCATTAEEAYPGPSTAPIISDYPPHPPLQQIGGDVASRGPPALSAGNWMTCSPSLSALTLSIMSPQEGSSCQNSPHTTDPTIHLIISCTTDNS</sequence>
<evidence type="ECO:0000256" key="1">
    <source>
        <dbReference type="SAM" id="MobiDB-lite"/>
    </source>
</evidence>
<dbReference type="AlphaFoldDB" id="A0A438ID64"/>